<protein>
    <recommendedName>
        <fullName evidence="18">Glycoprotein-N-acetylgalactosamine 3-beta-galactosyltransferase 1</fullName>
        <ecNumber evidence="6">2.4.1.122</ecNumber>
    </recommendedName>
    <alternativeName>
        <fullName evidence="20">Core 1 O-glycan T-synthase</fullName>
    </alternativeName>
    <alternativeName>
        <fullName evidence="21">Core 1 UDP-galactose:N-acetylgalactosamine-alpha-R beta 1,3-galactosyltransferase 1</fullName>
    </alternativeName>
    <alternativeName>
        <fullName evidence="19">Core 1 beta1,3-galactosyltransferase 1</fullName>
    </alternativeName>
</protein>
<dbReference type="STRING" id="34508.A0A4U5NV84"/>
<feature type="region of interest" description="Disordered" evidence="23">
    <location>
        <begin position="82"/>
        <end position="101"/>
    </location>
</feature>
<dbReference type="AlphaFoldDB" id="A0A4U5NV84"/>
<evidence type="ECO:0000256" key="9">
    <source>
        <dbReference type="ARBA" id="ARBA00022692"/>
    </source>
</evidence>
<dbReference type="Proteomes" id="UP000298663">
    <property type="component" value="Unassembled WGS sequence"/>
</dbReference>
<comment type="subcellular location">
    <subcellularLocation>
        <location evidence="2">Membrane</location>
        <topology evidence="2">Single-pass type II membrane protein</topology>
    </subcellularLocation>
</comment>
<evidence type="ECO:0000256" key="17">
    <source>
        <dbReference type="ARBA" id="ARBA00023211"/>
    </source>
</evidence>
<keyword evidence="15" id="KW-1015">Disulfide bond</keyword>
<evidence type="ECO:0000256" key="24">
    <source>
        <dbReference type="SAM" id="Phobius"/>
    </source>
</evidence>
<keyword evidence="8" id="KW-0808">Transferase</keyword>
<comment type="pathway">
    <text evidence="3">Protein modification; protein glycosylation.</text>
</comment>
<keyword evidence="12" id="KW-0735">Signal-anchor</keyword>
<dbReference type="GO" id="GO:0016263">
    <property type="term" value="F:glycoprotein-N-acetylgalactosamine 3-beta-galactosyltransferase activity"/>
    <property type="evidence" value="ECO:0007669"/>
    <property type="project" value="UniProtKB-EC"/>
</dbReference>
<comment type="subunit">
    <text evidence="5">Homodimer; disulfide-linked.</text>
</comment>
<proteinExistence type="inferred from homology"/>
<evidence type="ECO:0000256" key="11">
    <source>
        <dbReference type="ARBA" id="ARBA00022741"/>
    </source>
</evidence>
<dbReference type="Gene3D" id="3.90.550.50">
    <property type="match status" value="1"/>
</dbReference>
<evidence type="ECO:0000256" key="12">
    <source>
        <dbReference type="ARBA" id="ARBA00022968"/>
    </source>
</evidence>
<dbReference type="FunFam" id="3.90.550.50:FF:000017">
    <property type="entry name" value="Glycoprotein-N-acetylgalactosamine 3-beta-galactosyltransferase 1"/>
    <property type="match status" value="1"/>
</dbReference>
<keyword evidence="14 24" id="KW-0472">Membrane</keyword>
<keyword evidence="10" id="KW-0479">Metal-binding</keyword>
<evidence type="ECO:0000256" key="4">
    <source>
        <dbReference type="ARBA" id="ARBA00006462"/>
    </source>
</evidence>
<evidence type="ECO:0000256" key="13">
    <source>
        <dbReference type="ARBA" id="ARBA00022989"/>
    </source>
</evidence>
<keyword evidence="9 24" id="KW-0812">Transmembrane</keyword>
<dbReference type="GO" id="GO:0016020">
    <property type="term" value="C:membrane"/>
    <property type="evidence" value="ECO:0007669"/>
    <property type="project" value="UniProtKB-SubCell"/>
</dbReference>
<feature type="domain" description="Fringe-like glycosyltransferase" evidence="25">
    <location>
        <begin position="112"/>
        <end position="280"/>
    </location>
</feature>
<reference evidence="26 27" key="1">
    <citation type="journal article" date="2015" name="Genome Biol.">
        <title>Comparative genomics of Steinernema reveals deeply conserved gene regulatory networks.</title>
        <authorList>
            <person name="Dillman A.R."/>
            <person name="Macchietto M."/>
            <person name="Porter C.F."/>
            <person name="Rogers A."/>
            <person name="Williams B."/>
            <person name="Antoshechkin I."/>
            <person name="Lee M.M."/>
            <person name="Goodwin Z."/>
            <person name="Lu X."/>
            <person name="Lewis E.E."/>
            <person name="Goodrich-Blair H."/>
            <person name="Stock S.P."/>
            <person name="Adams B.J."/>
            <person name="Sternberg P.W."/>
            <person name="Mortazavi A."/>
        </authorList>
    </citation>
    <scope>NUCLEOTIDE SEQUENCE [LARGE SCALE GENOMIC DNA]</scope>
    <source>
        <strain evidence="26 27">ALL</strain>
    </source>
</reference>
<organism evidence="26 27">
    <name type="scientific">Steinernema carpocapsae</name>
    <name type="common">Entomopathogenic nematode</name>
    <dbReference type="NCBI Taxonomy" id="34508"/>
    <lineage>
        <taxon>Eukaryota</taxon>
        <taxon>Metazoa</taxon>
        <taxon>Ecdysozoa</taxon>
        <taxon>Nematoda</taxon>
        <taxon>Chromadorea</taxon>
        <taxon>Rhabditida</taxon>
        <taxon>Tylenchina</taxon>
        <taxon>Panagrolaimomorpha</taxon>
        <taxon>Strongyloidoidea</taxon>
        <taxon>Steinernematidae</taxon>
        <taxon>Steinernema</taxon>
    </lineage>
</organism>
<dbReference type="Pfam" id="PF02434">
    <property type="entry name" value="Fringe"/>
    <property type="match status" value="1"/>
</dbReference>
<evidence type="ECO:0000256" key="21">
    <source>
        <dbReference type="ARBA" id="ARBA00043065"/>
    </source>
</evidence>
<reference evidence="26 27" key="2">
    <citation type="journal article" date="2019" name="G3 (Bethesda)">
        <title>Hybrid Assembly of the Genome of the Entomopathogenic Nematode Steinernema carpocapsae Identifies the X-Chromosome.</title>
        <authorList>
            <person name="Serra L."/>
            <person name="Macchietto M."/>
            <person name="Macias-Munoz A."/>
            <person name="McGill C.J."/>
            <person name="Rodriguez I.M."/>
            <person name="Rodriguez B."/>
            <person name="Murad R."/>
            <person name="Mortazavi A."/>
        </authorList>
    </citation>
    <scope>NUCLEOTIDE SEQUENCE [LARGE SCALE GENOMIC DNA]</scope>
    <source>
        <strain evidence="26 27">ALL</strain>
    </source>
</reference>
<dbReference type="UniPathway" id="UPA00378"/>
<evidence type="ECO:0000256" key="23">
    <source>
        <dbReference type="SAM" id="MobiDB-lite"/>
    </source>
</evidence>
<dbReference type="GO" id="GO:0030145">
    <property type="term" value="F:manganese ion binding"/>
    <property type="evidence" value="ECO:0007669"/>
    <property type="project" value="UniProtKB-ARBA"/>
</dbReference>
<evidence type="ECO:0000256" key="2">
    <source>
        <dbReference type="ARBA" id="ARBA00004606"/>
    </source>
</evidence>
<evidence type="ECO:0000256" key="10">
    <source>
        <dbReference type="ARBA" id="ARBA00022723"/>
    </source>
</evidence>
<evidence type="ECO:0000256" key="1">
    <source>
        <dbReference type="ARBA" id="ARBA00001936"/>
    </source>
</evidence>
<keyword evidence="7" id="KW-0328">Glycosyltransferase</keyword>
<dbReference type="EMBL" id="AZBU02000003">
    <property type="protein sequence ID" value="TKR87447.1"/>
    <property type="molecule type" value="Genomic_DNA"/>
</dbReference>
<evidence type="ECO:0000256" key="6">
    <source>
        <dbReference type="ARBA" id="ARBA00012557"/>
    </source>
</evidence>
<feature type="transmembrane region" description="Helical" evidence="24">
    <location>
        <begin position="40"/>
        <end position="60"/>
    </location>
</feature>
<evidence type="ECO:0000256" key="20">
    <source>
        <dbReference type="ARBA" id="ARBA00042009"/>
    </source>
</evidence>
<gene>
    <name evidence="26" type="ORF">L596_011844</name>
</gene>
<feature type="region of interest" description="Disordered" evidence="23">
    <location>
        <begin position="1"/>
        <end position="20"/>
    </location>
</feature>
<evidence type="ECO:0000256" key="3">
    <source>
        <dbReference type="ARBA" id="ARBA00004922"/>
    </source>
</evidence>
<evidence type="ECO:0000313" key="27">
    <source>
        <dbReference type="Proteomes" id="UP000298663"/>
    </source>
</evidence>
<evidence type="ECO:0000256" key="16">
    <source>
        <dbReference type="ARBA" id="ARBA00023180"/>
    </source>
</evidence>
<dbReference type="PANTHER" id="PTHR23033:SF14">
    <property type="entry name" value="GLYCOPROTEIN-N-ACETYLGALACTOSAMINE 3-BETA-GALACTOSYLTRANSFERASE 1-RELATED"/>
    <property type="match status" value="1"/>
</dbReference>
<keyword evidence="11" id="KW-0547">Nucleotide-binding</keyword>
<evidence type="ECO:0000256" key="15">
    <source>
        <dbReference type="ARBA" id="ARBA00023157"/>
    </source>
</evidence>
<evidence type="ECO:0000256" key="5">
    <source>
        <dbReference type="ARBA" id="ARBA00011748"/>
    </source>
</evidence>
<dbReference type="InterPro" id="IPR003378">
    <property type="entry name" value="Fringe-like_glycosylTrfase"/>
</dbReference>
<dbReference type="EC" id="2.4.1.122" evidence="6"/>
<evidence type="ECO:0000256" key="19">
    <source>
        <dbReference type="ARBA" id="ARBA00041226"/>
    </source>
</evidence>
<evidence type="ECO:0000256" key="14">
    <source>
        <dbReference type="ARBA" id="ARBA00023136"/>
    </source>
</evidence>
<keyword evidence="16" id="KW-0325">Glycoprotein</keyword>
<dbReference type="OrthoDB" id="414175at2759"/>
<name>A0A4U5NV84_STECR</name>
<comment type="function">
    <text evidence="22">Glycosyltransferase that generates the core 1 O-glycan Gal-beta1-3GalNAc-alpha1-Ser/Thr (T antigen), which is a precursor for many extended O-glycans in glycoproteins.</text>
</comment>
<evidence type="ECO:0000256" key="18">
    <source>
        <dbReference type="ARBA" id="ARBA00040898"/>
    </source>
</evidence>
<evidence type="ECO:0000256" key="7">
    <source>
        <dbReference type="ARBA" id="ARBA00022676"/>
    </source>
</evidence>
<keyword evidence="27" id="KW-1185">Reference proteome</keyword>
<sequence length="351" mass="39853">MFKNRSSSAEWHEDRNTDSATLTTTSASTMISRRSRFTSFCLGFILGITMTLLLLNVYFYNATPSATSLEPVVHDNYATREPHELRPHESRVEHTEPEDAELKTEMRKNVRILCWIMTTSANTYNKAMHVNATWASRCNKHIFFSANESSGLPSVKLNISDGRNYLWWKTKEAFKYLYENELDNYDYFLKADDDTYVIVENLRLMLMPYSPEDPLYFGCRFKPFTKQGYMSGGAGYILSREGLRRFVEDSNPKNCKAANTGAEDAEMGKCLDKVGVKAVDTRDSLGRHRMLPFSPTPTFRPTSVFQGGSLHTCTTPTTRNSTLVSAAAITWSPSTTCLLRRCRLWTTSSTA</sequence>
<comment type="caution">
    <text evidence="26">The sequence shown here is derived from an EMBL/GenBank/DDBJ whole genome shotgun (WGS) entry which is preliminary data.</text>
</comment>
<dbReference type="InterPro" id="IPR026050">
    <property type="entry name" value="C1GALT1/C1GALT1_chp1"/>
</dbReference>
<evidence type="ECO:0000313" key="26">
    <source>
        <dbReference type="EMBL" id="TKR87447.1"/>
    </source>
</evidence>
<keyword evidence="13 24" id="KW-1133">Transmembrane helix</keyword>
<keyword evidence="17" id="KW-0464">Manganese</keyword>
<evidence type="ECO:0000256" key="8">
    <source>
        <dbReference type="ARBA" id="ARBA00022679"/>
    </source>
</evidence>
<dbReference type="GO" id="GO:0000166">
    <property type="term" value="F:nucleotide binding"/>
    <property type="evidence" value="ECO:0007669"/>
    <property type="project" value="UniProtKB-KW"/>
</dbReference>
<accession>A0A4U5NV84</accession>
<evidence type="ECO:0000259" key="25">
    <source>
        <dbReference type="Pfam" id="PF02434"/>
    </source>
</evidence>
<dbReference type="PANTHER" id="PTHR23033">
    <property type="entry name" value="BETA1,3-GALACTOSYLTRANSFERASE"/>
    <property type="match status" value="1"/>
</dbReference>
<comment type="similarity">
    <text evidence="4">Belongs to the glycosyltransferase 31 family. Beta3-Gal-T subfamily.</text>
</comment>
<evidence type="ECO:0000256" key="22">
    <source>
        <dbReference type="ARBA" id="ARBA00059245"/>
    </source>
</evidence>
<comment type="cofactor">
    <cofactor evidence="1">
        <name>Mn(2+)</name>
        <dbReference type="ChEBI" id="CHEBI:29035"/>
    </cofactor>
</comment>